<dbReference type="FunFam" id="3.20.20.70:FF:000067">
    <property type="entry name" value="tRNA-dihydrouridine(47) synthase [NAD(P)(+)]"/>
    <property type="match status" value="1"/>
</dbReference>
<accession>A0A8T0Q164</accession>
<dbReference type="GO" id="GO:0003723">
    <property type="term" value="F:RNA binding"/>
    <property type="evidence" value="ECO:0007669"/>
    <property type="project" value="TreeGrafter"/>
</dbReference>
<dbReference type="GO" id="GO:0050660">
    <property type="term" value="F:flavin adenine dinucleotide binding"/>
    <property type="evidence" value="ECO:0007669"/>
    <property type="project" value="UniProtKB-UniRule"/>
</dbReference>
<feature type="domain" description="C3H1-type" evidence="21">
    <location>
        <begin position="91"/>
        <end position="117"/>
    </location>
</feature>
<feature type="compositionally biased region" description="Low complexity" evidence="20">
    <location>
        <begin position="1"/>
        <end position="20"/>
    </location>
</feature>
<gene>
    <name evidence="22" type="ORF">PVAP13_7NG011489</name>
</gene>
<keyword evidence="11 19" id="KW-0560">Oxidoreductase</keyword>
<dbReference type="SUPFAM" id="SSF51395">
    <property type="entry name" value="FMN-linked oxidoreductases"/>
    <property type="match status" value="1"/>
</dbReference>
<comment type="catalytic activity">
    <reaction evidence="16">
        <text>a 5,6-dihydrouridine in mRNA + NADP(+) = a uridine in mRNA + NADPH + H(+)</text>
        <dbReference type="Rhea" id="RHEA:69855"/>
        <dbReference type="Rhea" id="RHEA-COMP:14658"/>
        <dbReference type="Rhea" id="RHEA-COMP:17789"/>
        <dbReference type="ChEBI" id="CHEBI:15378"/>
        <dbReference type="ChEBI" id="CHEBI:57783"/>
        <dbReference type="ChEBI" id="CHEBI:58349"/>
        <dbReference type="ChEBI" id="CHEBI:65315"/>
        <dbReference type="ChEBI" id="CHEBI:74443"/>
    </reaction>
    <physiologicalReaction direction="right-to-left" evidence="16">
        <dbReference type="Rhea" id="RHEA:69857"/>
    </physiologicalReaction>
</comment>
<feature type="region of interest" description="Disordered" evidence="20">
    <location>
        <begin position="1"/>
        <end position="87"/>
    </location>
</feature>
<evidence type="ECO:0000256" key="7">
    <source>
        <dbReference type="ARBA" id="ARBA00022737"/>
    </source>
</evidence>
<dbReference type="PROSITE" id="PS50103">
    <property type="entry name" value="ZF_C3H1"/>
    <property type="match status" value="1"/>
</dbReference>
<evidence type="ECO:0000256" key="2">
    <source>
        <dbReference type="ARBA" id="ARBA00022630"/>
    </source>
</evidence>
<evidence type="ECO:0000256" key="3">
    <source>
        <dbReference type="ARBA" id="ARBA00022643"/>
    </source>
</evidence>
<keyword evidence="12" id="KW-0520">NAD</keyword>
<dbReference type="FunFam" id="4.10.1000.10:FF:000029">
    <property type="entry name" value="tRNA-dihydrouridine(47) synthase [NAD(P)(+)]"/>
    <property type="match status" value="1"/>
</dbReference>
<keyword evidence="2 19" id="KW-0285">Flavoprotein</keyword>
<dbReference type="PANTHER" id="PTHR45846:SF1">
    <property type="entry name" value="TRNA-DIHYDROURIDINE(47) SYNTHASE [NAD(P)(+)]-LIKE"/>
    <property type="match status" value="1"/>
</dbReference>
<dbReference type="CDD" id="cd02801">
    <property type="entry name" value="DUS_like_FMN"/>
    <property type="match status" value="1"/>
</dbReference>
<comment type="function">
    <text evidence="13">Catalyzes the synthesis of dihydrouridine, a modified base found in the D-loop of most tRNAs. Specifically modifies U47 in cytoplasmic tRNAs. Catalyzes the synthesis of dihydrouridine in some mRNAs, thereby affecting their translation.</text>
</comment>
<dbReference type="GO" id="GO:0006397">
    <property type="term" value="P:mRNA processing"/>
    <property type="evidence" value="ECO:0007669"/>
    <property type="project" value="UniProtKB-KW"/>
</dbReference>
<dbReference type="InterPro" id="IPR035587">
    <property type="entry name" value="DUS-like_FMN-bd"/>
</dbReference>
<dbReference type="EMBL" id="CM029050">
    <property type="protein sequence ID" value="KAG2564876.1"/>
    <property type="molecule type" value="Genomic_DNA"/>
</dbReference>
<keyword evidence="9 18" id="KW-0862">Zinc</keyword>
<dbReference type="Pfam" id="PF25585">
    <property type="entry name" value="zf-CCCH_DUS3L"/>
    <property type="match status" value="1"/>
</dbReference>
<evidence type="ECO:0000313" key="23">
    <source>
        <dbReference type="Proteomes" id="UP000823388"/>
    </source>
</evidence>
<evidence type="ECO:0000256" key="18">
    <source>
        <dbReference type="PROSITE-ProRule" id="PRU00723"/>
    </source>
</evidence>
<dbReference type="InterPro" id="IPR018517">
    <property type="entry name" value="tRNA_hU_synthase_CS"/>
</dbReference>
<dbReference type="EC" id="1.3.1.-" evidence="19"/>
<evidence type="ECO:0000256" key="6">
    <source>
        <dbReference type="ARBA" id="ARBA00022723"/>
    </source>
</evidence>
<comment type="catalytic activity">
    <reaction evidence="15">
        <text>a 5,6-dihydrouridine in mRNA + NAD(+) = a uridine in mRNA + NADH + H(+)</text>
        <dbReference type="Rhea" id="RHEA:69851"/>
        <dbReference type="Rhea" id="RHEA-COMP:14658"/>
        <dbReference type="Rhea" id="RHEA-COMP:17789"/>
        <dbReference type="ChEBI" id="CHEBI:15378"/>
        <dbReference type="ChEBI" id="CHEBI:57540"/>
        <dbReference type="ChEBI" id="CHEBI:57945"/>
        <dbReference type="ChEBI" id="CHEBI:65315"/>
        <dbReference type="ChEBI" id="CHEBI:74443"/>
    </reaction>
    <physiologicalReaction direction="right-to-left" evidence="15">
        <dbReference type="Rhea" id="RHEA:69853"/>
    </physiologicalReaction>
</comment>
<name>A0A8T0Q164_PANVG</name>
<evidence type="ECO:0000256" key="17">
    <source>
        <dbReference type="ARBA" id="ARBA00049513"/>
    </source>
</evidence>
<evidence type="ECO:0000256" key="13">
    <source>
        <dbReference type="ARBA" id="ARBA00045934"/>
    </source>
</evidence>
<evidence type="ECO:0000313" key="22">
    <source>
        <dbReference type="EMBL" id="KAG2564876.1"/>
    </source>
</evidence>
<dbReference type="Gene3D" id="3.20.20.70">
    <property type="entry name" value="Aldolase class I"/>
    <property type="match status" value="1"/>
</dbReference>
<keyword evidence="6 18" id="KW-0479">Metal-binding</keyword>
<dbReference type="GO" id="GO:0008270">
    <property type="term" value="F:zinc ion binding"/>
    <property type="evidence" value="ECO:0007669"/>
    <property type="project" value="UniProtKB-KW"/>
</dbReference>
<keyword evidence="5 19" id="KW-0819">tRNA processing</keyword>
<evidence type="ECO:0000256" key="4">
    <source>
        <dbReference type="ARBA" id="ARBA00022664"/>
    </source>
</evidence>
<evidence type="ECO:0000256" key="20">
    <source>
        <dbReference type="SAM" id="MobiDB-lite"/>
    </source>
</evidence>
<evidence type="ECO:0000256" key="15">
    <source>
        <dbReference type="ARBA" id="ARBA00048342"/>
    </source>
</evidence>
<evidence type="ECO:0000256" key="11">
    <source>
        <dbReference type="ARBA" id="ARBA00023002"/>
    </source>
</evidence>
<evidence type="ECO:0000259" key="21">
    <source>
        <dbReference type="PROSITE" id="PS50103"/>
    </source>
</evidence>
<comment type="cofactor">
    <cofactor evidence="1 19">
        <name>FMN</name>
        <dbReference type="ChEBI" id="CHEBI:58210"/>
    </cofactor>
</comment>
<evidence type="ECO:0000256" key="1">
    <source>
        <dbReference type="ARBA" id="ARBA00001917"/>
    </source>
</evidence>
<dbReference type="PROSITE" id="PS01136">
    <property type="entry name" value="UPF0034"/>
    <property type="match status" value="1"/>
</dbReference>
<evidence type="ECO:0000256" key="14">
    <source>
        <dbReference type="ARBA" id="ARBA00048266"/>
    </source>
</evidence>
<evidence type="ECO:0000256" key="9">
    <source>
        <dbReference type="ARBA" id="ARBA00022833"/>
    </source>
</evidence>
<dbReference type="Proteomes" id="UP000823388">
    <property type="component" value="Chromosome 7N"/>
</dbReference>
<dbReference type="Gene3D" id="4.10.1000.10">
    <property type="entry name" value="Zinc finger, CCCH-type"/>
    <property type="match status" value="1"/>
</dbReference>
<keyword evidence="3 19" id="KW-0288">FMN</keyword>
<protein>
    <recommendedName>
        <fullName evidence="19">tRNA-dihydrouridine(47) synthase [NAD(P)(+)]</fullName>
        <ecNumber evidence="19">1.3.1.-</ecNumber>
    </recommendedName>
    <alternativeName>
        <fullName evidence="19">tRNA-dihydrouridine synthase 3</fullName>
    </alternativeName>
</protein>
<dbReference type="Pfam" id="PF01207">
    <property type="entry name" value="Dus"/>
    <property type="match status" value="1"/>
</dbReference>
<keyword evidence="8 18" id="KW-0863">Zinc-finger</keyword>
<evidence type="ECO:0000256" key="5">
    <source>
        <dbReference type="ARBA" id="ARBA00022694"/>
    </source>
</evidence>
<comment type="caution">
    <text evidence="22">The sequence shown here is derived from an EMBL/GenBank/DDBJ whole genome shotgun (WGS) entry which is preliminary data.</text>
</comment>
<keyword evidence="10" id="KW-0521">NADP</keyword>
<keyword evidence="4" id="KW-0507">mRNA processing</keyword>
<sequence length="683" mass="75674">MAATAPAADPTDSSPAVTTDSPPPPRPSPEELVARAVAPVKPAFLRPPPIREVPKEEGKAGGGGAVVTGEKKSKRQLKRERQQEQKSASHLCIEVGKSGNVDSCKYGTSCRFSHDINAYLAQKPGDLEGTCPFTMLGQLCPYGLTCRFLGTHKDNLAPQNHSEGNHERNPLSKDIQKLLWKNKYKFPKASAQIKLLGLKDGNKNKAKAANDDNPDEACELNDDDKTESLSCIPVNVEPDPTLCKEINNSEGEPLVVSSVQCVEPRPLKKSKVEVDETLNDGTGIHDNGAESEDLNLINGIKVSSNNQSSCRVDLITTPHLREKKIIDFREKLYLAPLTTVGNLPFRRLCKTLGADITCGEMAMCTNLLQGQASEWALLRRHPSEDLFGVQICGPYPDTVARTVELVDNECSVDFIDINMGCPIDIVVNKGAGSSLLTKPMRIKSIVQAASTVTEKPLTVKVRTAFFEGRNRADSIVSDIYDWGASAITIHGRSRQQRYSKLADWDYIYQCAQKAPDNLHVIGNGDVFSFTDWNKHISDCSKISTCMIARGALIKPWLFTEIKEQRHWDITSGERLNILKDFVHFGLEHWGSDSKGVETTRHFLLEWLSYTCRYIPVGLLDIIPQRLNWRPPSYYGRDDLETLMASDSAADWIRISEMLLGKVPEGFTFAPKHKSNAYDRAENG</sequence>
<comment type="similarity">
    <text evidence="19">Belongs to the dus family. Dus3 subfamily.</text>
</comment>
<evidence type="ECO:0000256" key="8">
    <source>
        <dbReference type="ARBA" id="ARBA00022771"/>
    </source>
</evidence>
<evidence type="ECO:0000256" key="12">
    <source>
        <dbReference type="ARBA" id="ARBA00023027"/>
    </source>
</evidence>
<proteinExistence type="inferred from homology"/>
<comment type="catalytic activity">
    <reaction evidence="14">
        <text>5,6-dihydrouridine(47) in tRNA + NAD(+) = uridine(47) in tRNA + NADH + H(+)</text>
        <dbReference type="Rhea" id="RHEA:53364"/>
        <dbReference type="Rhea" id="RHEA-COMP:13539"/>
        <dbReference type="Rhea" id="RHEA-COMP:13540"/>
        <dbReference type="ChEBI" id="CHEBI:15378"/>
        <dbReference type="ChEBI" id="CHEBI:57540"/>
        <dbReference type="ChEBI" id="CHEBI:57945"/>
        <dbReference type="ChEBI" id="CHEBI:65315"/>
        <dbReference type="ChEBI" id="CHEBI:74443"/>
        <dbReference type="EC" id="1.3.1.89"/>
    </reaction>
    <physiologicalReaction direction="right-to-left" evidence="14">
        <dbReference type="Rhea" id="RHEA:53366"/>
    </physiologicalReaction>
</comment>
<dbReference type="InterPro" id="IPR000571">
    <property type="entry name" value="Znf_CCCH"/>
</dbReference>
<dbReference type="GO" id="GO:0102265">
    <property type="term" value="F:tRNA-dihydrouridine47 synthase activity"/>
    <property type="evidence" value="ECO:0007669"/>
    <property type="project" value="UniProtKB-EC"/>
</dbReference>
<organism evidence="22 23">
    <name type="scientific">Panicum virgatum</name>
    <name type="common">Blackwell switchgrass</name>
    <dbReference type="NCBI Taxonomy" id="38727"/>
    <lineage>
        <taxon>Eukaryota</taxon>
        <taxon>Viridiplantae</taxon>
        <taxon>Streptophyta</taxon>
        <taxon>Embryophyta</taxon>
        <taxon>Tracheophyta</taxon>
        <taxon>Spermatophyta</taxon>
        <taxon>Magnoliopsida</taxon>
        <taxon>Liliopsida</taxon>
        <taxon>Poales</taxon>
        <taxon>Poaceae</taxon>
        <taxon>PACMAD clade</taxon>
        <taxon>Panicoideae</taxon>
        <taxon>Panicodae</taxon>
        <taxon>Paniceae</taxon>
        <taxon>Panicinae</taxon>
        <taxon>Panicum</taxon>
        <taxon>Panicum sect. Hiantes</taxon>
    </lineage>
</organism>
<dbReference type="AlphaFoldDB" id="A0A8T0Q164"/>
<evidence type="ECO:0000256" key="10">
    <source>
        <dbReference type="ARBA" id="ARBA00022857"/>
    </source>
</evidence>
<evidence type="ECO:0000256" key="19">
    <source>
        <dbReference type="RuleBase" id="RU291113"/>
    </source>
</evidence>
<dbReference type="OrthoDB" id="259935at2759"/>
<dbReference type="PANTHER" id="PTHR45846">
    <property type="entry name" value="TRNA-DIHYDROURIDINE(47) SYNTHASE [NAD(P)(+)]-LIKE"/>
    <property type="match status" value="1"/>
</dbReference>
<evidence type="ECO:0000256" key="16">
    <source>
        <dbReference type="ARBA" id="ARBA00049447"/>
    </source>
</evidence>
<keyword evidence="7" id="KW-0677">Repeat</keyword>
<dbReference type="InterPro" id="IPR013785">
    <property type="entry name" value="Aldolase_TIM"/>
</dbReference>
<reference evidence="22" key="1">
    <citation type="submission" date="2020-05" db="EMBL/GenBank/DDBJ databases">
        <title>WGS assembly of Panicum virgatum.</title>
        <authorList>
            <person name="Lovell J.T."/>
            <person name="Jenkins J."/>
            <person name="Shu S."/>
            <person name="Juenger T.E."/>
            <person name="Schmutz J."/>
        </authorList>
    </citation>
    <scope>NUCLEOTIDE SEQUENCE</scope>
    <source>
        <strain evidence="22">AP13</strain>
    </source>
</reference>
<comment type="catalytic activity">
    <reaction evidence="17">
        <text>5,6-dihydrouridine(47) in tRNA + NADP(+) = uridine(47) in tRNA + NADPH + H(+)</text>
        <dbReference type="Rhea" id="RHEA:53360"/>
        <dbReference type="Rhea" id="RHEA-COMP:13539"/>
        <dbReference type="Rhea" id="RHEA-COMP:13540"/>
        <dbReference type="ChEBI" id="CHEBI:15378"/>
        <dbReference type="ChEBI" id="CHEBI:57783"/>
        <dbReference type="ChEBI" id="CHEBI:58349"/>
        <dbReference type="ChEBI" id="CHEBI:65315"/>
        <dbReference type="ChEBI" id="CHEBI:74443"/>
        <dbReference type="EC" id="1.3.1.89"/>
    </reaction>
    <physiologicalReaction direction="right-to-left" evidence="17">
        <dbReference type="Rhea" id="RHEA:53362"/>
    </physiologicalReaction>
</comment>
<keyword evidence="23" id="KW-1185">Reference proteome</keyword>
<feature type="zinc finger region" description="C3H1-type" evidence="18">
    <location>
        <begin position="91"/>
        <end position="117"/>
    </location>
</feature>